<dbReference type="InterPro" id="IPR001128">
    <property type="entry name" value="Cyt_P450"/>
</dbReference>
<dbReference type="GO" id="GO:0004497">
    <property type="term" value="F:monooxygenase activity"/>
    <property type="evidence" value="ECO:0007669"/>
    <property type="project" value="UniProtKB-KW"/>
</dbReference>
<name>A0A5N6UQ00_ASPTM</name>
<dbReference type="EMBL" id="ML738653">
    <property type="protein sequence ID" value="KAE8160725.1"/>
    <property type="molecule type" value="Genomic_DNA"/>
</dbReference>
<protein>
    <submittedName>
        <fullName evidence="6">Cytochrome P450</fullName>
    </submittedName>
</protein>
<dbReference type="GO" id="GO:0005506">
    <property type="term" value="F:iron ion binding"/>
    <property type="evidence" value="ECO:0007669"/>
    <property type="project" value="InterPro"/>
</dbReference>
<comment type="cofactor">
    <cofactor evidence="4">
        <name>heme</name>
        <dbReference type="ChEBI" id="CHEBI:30413"/>
    </cofactor>
</comment>
<evidence type="ECO:0000256" key="2">
    <source>
        <dbReference type="ARBA" id="ARBA00023002"/>
    </source>
</evidence>
<dbReference type="SUPFAM" id="SSF48264">
    <property type="entry name" value="Cytochrome P450"/>
    <property type="match status" value="1"/>
</dbReference>
<dbReference type="OrthoDB" id="1470350at2759"/>
<dbReference type="Gene3D" id="1.10.630.10">
    <property type="entry name" value="Cytochrome P450"/>
    <property type="match status" value="1"/>
</dbReference>
<feature type="binding site" description="axial binding residue" evidence="4">
    <location>
        <position position="522"/>
    </location>
    <ligand>
        <name>heme</name>
        <dbReference type="ChEBI" id="CHEBI:30413"/>
    </ligand>
    <ligandPart>
        <name>Fe</name>
        <dbReference type="ChEBI" id="CHEBI:18248"/>
    </ligandPart>
</feature>
<dbReference type="Proteomes" id="UP000326950">
    <property type="component" value="Unassembled WGS sequence"/>
</dbReference>
<sequence>MLRFIIFSLFISYIAYIGLCFLRHRNLAQKIGLPYVSFPISSHNLLFLSLFETRFVPYVINTWLPPKLADYIYGSAFKTRWAAKDRLHKRQGEVYMLITPSVSTCMVGDASVVSQVCMSRHCFPKPLKQYKALDMYGPNIITSNGSQWTHMRRHTAAPFNERNSALVWEETIRQTNEMLQYWEDEHSRSTSPSEFVLADAREDILKLTLNIICSVGYGVKLPFRPVLENSTENAEGLFKDAIAPSPGYHFTFRSAMEYLNKHLTSMFIANGHLPKCIPRSVLPFFKKDFDAFDDIGRYLRALVSTAESKETLTQNLLDGLVRSKQKGGKEQGLNPELTDDEILGNLFVFTIAGHETTAVTLRFALVLLALNPNAQEYLYEAIREATYDEPHNPVDWDYRRVYPKLVGPLCVMLETLRLYPPVTGIPRWTGDSAVNITYHNQCYLLPPHVYVELNASGLHYSQEYWGPDAAVFDPKRWDKQNTESFLAKNAGEGLTGPGLEYGTIHKPVRGSYIPFSDGFRACVGKKFAQVEFVVAVAIIFREYRVMLTKSSERETEDDMRRRAEKVLGESTSFITLSMRDGIPLLFQKRCVSKA</sequence>
<dbReference type="Pfam" id="PF00067">
    <property type="entry name" value="p450"/>
    <property type="match status" value="1"/>
</dbReference>
<evidence type="ECO:0000313" key="6">
    <source>
        <dbReference type="EMBL" id="KAE8160725.1"/>
    </source>
</evidence>
<dbReference type="InterPro" id="IPR036396">
    <property type="entry name" value="Cyt_P450_sf"/>
</dbReference>
<dbReference type="AlphaFoldDB" id="A0A5N6UQ00"/>
<evidence type="ECO:0000256" key="4">
    <source>
        <dbReference type="PIRSR" id="PIRSR602401-1"/>
    </source>
</evidence>
<reference evidence="6 7" key="1">
    <citation type="submission" date="2019-04" db="EMBL/GenBank/DDBJ databases">
        <title>Friends and foes A comparative genomics study of 23 Aspergillus species from section Flavi.</title>
        <authorList>
            <consortium name="DOE Joint Genome Institute"/>
            <person name="Kjaerbolling I."/>
            <person name="Vesth T."/>
            <person name="Frisvad J.C."/>
            <person name="Nybo J.L."/>
            <person name="Theobald S."/>
            <person name="Kildgaard S."/>
            <person name="Isbrandt T."/>
            <person name="Kuo A."/>
            <person name="Sato A."/>
            <person name="Lyhne E.K."/>
            <person name="Kogle M.E."/>
            <person name="Wiebenga A."/>
            <person name="Kun R.S."/>
            <person name="Lubbers R.J."/>
            <person name="Makela M.R."/>
            <person name="Barry K."/>
            <person name="Chovatia M."/>
            <person name="Clum A."/>
            <person name="Daum C."/>
            <person name="Haridas S."/>
            <person name="He G."/>
            <person name="LaButti K."/>
            <person name="Lipzen A."/>
            <person name="Mondo S."/>
            <person name="Riley R."/>
            <person name="Salamov A."/>
            <person name="Simmons B.A."/>
            <person name="Magnuson J.K."/>
            <person name="Henrissat B."/>
            <person name="Mortensen U.H."/>
            <person name="Larsen T.O."/>
            <person name="Devries R.P."/>
            <person name="Grigoriev I.V."/>
            <person name="Machida M."/>
            <person name="Baker S.E."/>
            <person name="Andersen M.R."/>
        </authorList>
    </citation>
    <scope>NUCLEOTIDE SEQUENCE [LARGE SCALE GENOMIC DNA]</scope>
    <source>
        <strain evidence="6 7">CBS 117626</strain>
    </source>
</reference>
<keyword evidence="5" id="KW-0472">Membrane</keyword>
<keyword evidence="3" id="KW-0503">Monooxygenase</keyword>
<dbReference type="InterPro" id="IPR050121">
    <property type="entry name" value="Cytochrome_P450_monoxygenase"/>
</dbReference>
<keyword evidence="5" id="KW-0812">Transmembrane</keyword>
<dbReference type="PRINTS" id="PR00385">
    <property type="entry name" value="P450"/>
</dbReference>
<keyword evidence="7" id="KW-1185">Reference proteome</keyword>
<keyword evidence="5" id="KW-1133">Transmembrane helix</keyword>
<keyword evidence="2" id="KW-0560">Oxidoreductase</keyword>
<dbReference type="InterPro" id="IPR002401">
    <property type="entry name" value="Cyt_P450_E_grp-I"/>
</dbReference>
<proteinExistence type="inferred from homology"/>
<keyword evidence="4" id="KW-0479">Metal-binding</keyword>
<dbReference type="CDD" id="cd11070">
    <property type="entry name" value="CYP56-like"/>
    <property type="match status" value="1"/>
</dbReference>
<dbReference type="GO" id="GO:0020037">
    <property type="term" value="F:heme binding"/>
    <property type="evidence" value="ECO:0007669"/>
    <property type="project" value="InterPro"/>
</dbReference>
<accession>A0A5N6UQ00</accession>
<dbReference type="GO" id="GO:0016705">
    <property type="term" value="F:oxidoreductase activity, acting on paired donors, with incorporation or reduction of molecular oxygen"/>
    <property type="evidence" value="ECO:0007669"/>
    <property type="project" value="InterPro"/>
</dbReference>
<keyword evidence="4" id="KW-0349">Heme</keyword>
<gene>
    <name evidence="6" type="ORF">BDV40DRAFT_207173</name>
</gene>
<evidence type="ECO:0000256" key="5">
    <source>
        <dbReference type="SAM" id="Phobius"/>
    </source>
</evidence>
<evidence type="ECO:0000313" key="7">
    <source>
        <dbReference type="Proteomes" id="UP000326950"/>
    </source>
</evidence>
<dbReference type="PANTHER" id="PTHR24305:SF166">
    <property type="entry name" value="CYTOCHROME P450 12A4, MITOCHONDRIAL-RELATED"/>
    <property type="match status" value="1"/>
</dbReference>
<dbReference type="PRINTS" id="PR00463">
    <property type="entry name" value="EP450I"/>
</dbReference>
<comment type="similarity">
    <text evidence="1">Belongs to the cytochrome P450 family.</text>
</comment>
<keyword evidence="4" id="KW-0408">Iron</keyword>
<evidence type="ECO:0000256" key="3">
    <source>
        <dbReference type="ARBA" id="ARBA00023033"/>
    </source>
</evidence>
<organism evidence="6 7">
    <name type="scientific">Aspergillus tamarii</name>
    <dbReference type="NCBI Taxonomy" id="41984"/>
    <lineage>
        <taxon>Eukaryota</taxon>
        <taxon>Fungi</taxon>
        <taxon>Dikarya</taxon>
        <taxon>Ascomycota</taxon>
        <taxon>Pezizomycotina</taxon>
        <taxon>Eurotiomycetes</taxon>
        <taxon>Eurotiomycetidae</taxon>
        <taxon>Eurotiales</taxon>
        <taxon>Aspergillaceae</taxon>
        <taxon>Aspergillus</taxon>
        <taxon>Aspergillus subgen. Circumdati</taxon>
    </lineage>
</organism>
<dbReference type="PANTHER" id="PTHR24305">
    <property type="entry name" value="CYTOCHROME P450"/>
    <property type="match status" value="1"/>
</dbReference>
<feature type="transmembrane region" description="Helical" evidence="5">
    <location>
        <begin position="6"/>
        <end position="22"/>
    </location>
</feature>
<evidence type="ECO:0000256" key="1">
    <source>
        <dbReference type="ARBA" id="ARBA00010617"/>
    </source>
</evidence>